<dbReference type="AlphaFoldDB" id="A0A226EPF7"/>
<dbReference type="PIRSF" id="PIRSF000168">
    <property type="entry name" value="Acyl-CoA_oxidase"/>
    <property type="match status" value="1"/>
</dbReference>
<dbReference type="FunFam" id="1.20.140.10:FF:000007">
    <property type="entry name" value="Acyl-coenzyme A oxidase"/>
    <property type="match status" value="1"/>
</dbReference>
<keyword evidence="5 11" id="KW-0285">Flavoprotein</keyword>
<evidence type="ECO:0000259" key="14">
    <source>
        <dbReference type="Pfam" id="PF01756"/>
    </source>
</evidence>
<dbReference type="Pfam" id="PF02770">
    <property type="entry name" value="Acyl-CoA_dh_M"/>
    <property type="match status" value="1"/>
</dbReference>
<evidence type="ECO:0000256" key="1">
    <source>
        <dbReference type="ARBA" id="ARBA00001974"/>
    </source>
</evidence>
<evidence type="ECO:0000256" key="8">
    <source>
        <dbReference type="ARBA" id="ARBA00023002"/>
    </source>
</evidence>
<dbReference type="OMA" id="VWIPRES"/>
<evidence type="ECO:0000256" key="3">
    <source>
        <dbReference type="ARBA" id="ARBA00005189"/>
    </source>
</evidence>
<sequence>MVKDDPSFPPSFPEGGPLAHYRAQASFNWKTMALLLDKEEILRFKYEIWNFLATDPIFAYSPTKRSLHDERRVIMQQTFRIMEKDFLNETKGEIGDPVKVMAMTTALGQYSWSLCTKRSIFMDFFTNAVRGLAKSGYHFDILEKAYKMELTGCVAMTEIGHGTNTKAFRTKATYDTVKGVFILETPDFEAAKCWSGGLGKSTTHAFVMAQLYTPDGQCHGLHGFVVPIRDPLTFLTYPGVTIFDMGEKVGLNGLDNGVMLFDNYAIKRESLLNKTGSVSGDGIYISPFKDPNKRFGAALGNTSAARAAIITMCAANLASAVTISIRYSAVRRQFSATNASEELPVIEYQMQQWRLFPYLAAAYVIKFVGDSIYQDFVNFIMSSFNTDIDPELISNWGIEIHVLSSSGKPIGGWLARDAIQESREACGGHGYLRSAGIGVLRDDHDANVTYEGDNNVLLQQTSNWLLTIYSNPHRSELIDKMPMGTLSFLRIESVFHNLKFTGEMTPQSLLSSYKWLVYYLLQTTAEKVATQQTNGSDSFTSKNQSQVYFARTLAIAFIEHYCLDVFWNKLVQHQDAEIRTVLTKLMLLYGYWSLEKHLGTLYQGGHCNGDDGNVIREGILKLCEQLKPEAIALVDAIAPPDFVLNSALGNSDGEVYKHLRSAMMMTPRGFERDDYWKDIVEVMTMKGKL</sequence>
<keyword evidence="18" id="KW-1185">Reference proteome</keyword>
<dbReference type="SUPFAM" id="SSF47203">
    <property type="entry name" value="Acyl-CoA dehydrogenase C-terminal domain-like"/>
    <property type="match status" value="2"/>
</dbReference>
<feature type="binding site" evidence="13">
    <location>
        <position position="157"/>
    </location>
    <ligand>
        <name>FAD</name>
        <dbReference type="ChEBI" id="CHEBI:57692"/>
    </ligand>
</feature>
<keyword evidence="7" id="KW-0276">Fatty acid metabolism</keyword>
<dbReference type="Pfam" id="PF01756">
    <property type="entry name" value="ACOX"/>
    <property type="match status" value="1"/>
</dbReference>
<dbReference type="InterPro" id="IPR002655">
    <property type="entry name" value="Acyl-CoA_oxidase_C"/>
</dbReference>
<dbReference type="Proteomes" id="UP000198287">
    <property type="component" value="Unassembled WGS sequence"/>
</dbReference>
<feature type="domain" description="Acyl-CoA oxidase C-alpha1" evidence="16">
    <location>
        <begin position="305"/>
        <end position="466"/>
    </location>
</feature>
<feature type="domain" description="Acyl-CoA oxidase/dehydrogenase middle" evidence="15">
    <location>
        <begin position="153"/>
        <end position="263"/>
    </location>
</feature>
<evidence type="ECO:0000256" key="10">
    <source>
        <dbReference type="ARBA" id="ARBA00023140"/>
    </source>
</evidence>
<comment type="cofactor">
    <cofactor evidence="1">
        <name>FAD</name>
        <dbReference type="ChEBI" id="CHEBI:57692"/>
    </cofactor>
</comment>
<evidence type="ECO:0000313" key="17">
    <source>
        <dbReference type="EMBL" id="OXA58456.1"/>
    </source>
</evidence>
<dbReference type="SUPFAM" id="SSF56645">
    <property type="entry name" value="Acyl-CoA dehydrogenase NM domain-like"/>
    <property type="match status" value="1"/>
</dbReference>
<dbReference type="GO" id="GO:0005777">
    <property type="term" value="C:peroxisome"/>
    <property type="evidence" value="ECO:0007669"/>
    <property type="project" value="UniProtKB-SubCell"/>
</dbReference>
<feature type="active site" description="Proton acceptor" evidence="12">
    <location>
        <position position="451"/>
    </location>
</feature>
<dbReference type="EMBL" id="LNIX01000003">
    <property type="protein sequence ID" value="OXA58456.1"/>
    <property type="molecule type" value="Genomic_DNA"/>
</dbReference>
<keyword evidence="8" id="KW-0560">Oxidoreductase</keyword>
<dbReference type="GO" id="GO:0033540">
    <property type="term" value="P:fatty acid beta-oxidation using acyl-CoA oxidase"/>
    <property type="evidence" value="ECO:0007669"/>
    <property type="project" value="TreeGrafter"/>
</dbReference>
<evidence type="ECO:0000256" key="6">
    <source>
        <dbReference type="ARBA" id="ARBA00022827"/>
    </source>
</evidence>
<protein>
    <recommendedName>
        <fullName evidence="11">Acyl-coenzyme A oxidase</fullName>
    </recommendedName>
</protein>
<dbReference type="PANTHER" id="PTHR10909:SF390">
    <property type="entry name" value="PEROXISOMAL ACYL-COENZYME A OXIDASE 3"/>
    <property type="match status" value="1"/>
</dbReference>
<dbReference type="GO" id="GO:0071949">
    <property type="term" value="F:FAD binding"/>
    <property type="evidence" value="ECO:0007669"/>
    <property type="project" value="InterPro"/>
</dbReference>
<proteinExistence type="inferred from homology"/>
<dbReference type="InterPro" id="IPR009100">
    <property type="entry name" value="AcylCoA_DH/oxidase_NM_dom_sf"/>
</dbReference>
<dbReference type="InterPro" id="IPR036250">
    <property type="entry name" value="AcylCo_DH-like_C"/>
</dbReference>
<dbReference type="PANTHER" id="PTHR10909">
    <property type="entry name" value="ELECTRON TRANSPORT OXIDOREDUCTASE"/>
    <property type="match status" value="1"/>
</dbReference>
<dbReference type="InterPro" id="IPR046373">
    <property type="entry name" value="Acyl-CoA_Oxase/DH_mid-dom_sf"/>
</dbReference>
<feature type="domain" description="Acyl-CoA oxidase C-terminal" evidence="14">
    <location>
        <begin position="506"/>
        <end position="683"/>
    </location>
</feature>
<keyword evidence="6 11" id="KW-0274">FAD</keyword>
<comment type="subcellular location">
    <subcellularLocation>
        <location evidence="2">Peroxisome</location>
    </subcellularLocation>
</comment>
<evidence type="ECO:0000259" key="16">
    <source>
        <dbReference type="Pfam" id="PF22924"/>
    </source>
</evidence>
<dbReference type="GO" id="GO:0016402">
    <property type="term" value="F:pristanoyl-CoA oxidase activity"/>
    <property type="evidence" value="ECO:0007669"/>
    <property type="project" value="TreeGrafter"/>
</dbReference>
<comment type="pathway">
    <text evidence="3">Lipid metabolism.</text>
</comment>
<dbReference type="GO" id="GO:0005504">
    <property type="term" value="F:fatty acid binding"/>
    <property type="evidence" value="ECO:0007669"/>
    <property type="project" value="TreeGrafter"/>
</dbReference>
<evidence type="ECO:0000256" key="12">
    <source>
        <dbReference type="PIRSR" id="PIRSR000168-1"/>
    </source>
</evidence>
<dbReference type="FunFam" id="1.20.140.10:FF:000010">
    <property type="entry name" value="Acyl-coenzyme A oxidase"/>
    <property type="match status" value="1"/>
</dbReference>
<feature type="binding site" evidence="13">
    <location>
        <position position="196"/>
    </location>
    <ligand>
        <name>FAD</name>
        <dbReference type="ChEBI" id="CHEBI:57692"/>
    </ligand>
</feature>
<accession>A0A226EPF7</accession>
<evidence type="ECO:0000313" key="18">
    <source>
        <dbReference type="Proteomes" id="UP000198287"/>
    </source>
</evidence>
<gene>
    <name evidence="17" type="ORF">Fcan01_06429</name>
</gene>
<dbReference type="InterPro" id="IPR012258">
    <property type="entry name" value="Acyl-CoA_oxidase"/>
</dbReference>
<dbReference type="GO" id="GO:0055088">
    <property type="term" value="P:lipid homeostasis"/>
    <property type="evidence" value="ECO:0007669"/>
    <property type="project" value="TreeGrafter"/>
</dbReference>
<dbReference type="OrthoDB" id="538336at2759"/>
<evidence type="ECO:0000256" key="11">
    <source>
        <dbReference type="PIRNR" id="PIRNR000168"/>
    </source>
</evidence>
<dbReference type="FunFam" id="2.40.110.10:FF:000005">
    <property type="entry name" value="Acyl-coenzyme A oxidase"/>
    <property type="match status" value="1"/>
</dbReference>
<comment type="similarity">
    <text evidence="4 11">Belongs to the acyl-CoA oxidase family.</text>
</comment>
<dbReference type="InterPro" id="IPR055060">
    <property type="entry name" value="ACOX_C_alpha1"/>
</dbReference>
<evidence type="ECO:0000256" key="9">
    <source>
        <dbReference type="ARBA" id="ARBA00023098"/>
    </source>
</evidence>
<keyword evidence="9" id="KW-0443">Lipid metabolism</keyword>
<evidence type="ECO:0000256" key="5">
    <source>
        <dbReference type="ARBA" id="ARBA00022630"/>
    </source>
</evidence>
<dbReference type="Gene3D" id="1.20.140.10">
    <property type="entry name" value="Butyryl-CoA Dehydrogenase, subunit A, domain 3"/>
    <property type="match status" value="2"/>
</dbReference>
<keyword evidence="10" id="KW-0576">Peroxisome</keyword>
<organism evidence="17 18">
    <name type="scientific">Folsomia candida</name>
    <name type="common">Springtail</name>
    <dbReference type="NCBI Taxonomy" id="158441"/>
    <lineage>
        <taxon>Eukaryota</taxon>
        <taxon>Metazoa</taxon>
        <taxon>Ecdysozoa</taxon>
        <taxon>Arthropoda</taxon>
        <taxon>Hexapoda</taxon>
        <taxon>Collembola</taxon>
        <taxon>Entomobryomorpha</taxon>
        <taxon>Isotomoidea</taxon>
        <taxon>Isotomidae</taxon>
        <taxon>Proisotominae</taxon>
        <taxon>Folsomia</taxon>
    </lineage>
</organism>
<dbReference type="Gene3D" id="2.40.110.10">
    <property type="entry name" value="Butyryl-CoA Dehydrogenase, subunit A, domain 2"/>
    <property type="match status" value="1"/>
</dbReference>
<dbReference type="Pfam" id="PF22924">
    <property type="entry name" value="ACOX_C_alpha1"/>
    <property type="match status" value="1"/>
</dbReference>
<dbReference type="InterPro" id="IPR006091">
    <property type="entry name" value="Acyl-CoA_Oxase/DH_mid-dom"/>
</dbReference>
<comment type="caution">
    <text evidence="17">The sequence shown here is derived from an EMBL/GenBank/DDBJ whole genome shotgun (WGS) entry which is preliminary data.</text>
</comment>
<name>A0A226EPF7_FOLCA</name>
<dbReference type="STRING" id="158441.A0A226EPF7"/>
<reference evidence="17 18" key="1">
    <citation type="submission" date="2015-12" db="EMBL/GenBank/DDBJ databases">
        <title>The genome of Folsomia candida.</title>
        <authorList>
            <person name="Faddeeva A."/>
            <person name="Derks M.F."/>
            <person name="Anvar Y."/>
            <person name="Smit S."/>
            <person name="Van Straalen N."/>
            <person name="Roelofs D."/>
        </authorList>
    </citation>
    <scope>NUCLEOTIDE SEQUENCE [LARGE SCALE GENOMIC DNA]</scope>
    <source>
        <strain evidence="17 18">VU population</strain>
        <tissue evidence="17">Whole body</tissue>
    </source>
</reference>
<evidence type="ECO:0000256" key="4">
    <source>
        <dbReference type="ARBA" id="ARBA00006288"/>
    </source>
</evidence>
<evidence type="ECO:0000256" key="2">
    <source>
        <dbReference type="ARBA" id="ARBA00004275"/>
    </source>
</evidence>
<evidence type="ECO:0000256" key="13">
    <source>
        <dbReference type="PIRSR" id="PIRSR000168-2"/>
    </source>
</evidence>
<evidence type="ECO:0000256" key="7">
    <source>
        <dbReference type="ARBA" id="ARBA00022832"/>
    </source>
</evidence>
<evidence type="ECO:0000259" key="15">
    <source>
        <dbReference type="Pfam" id="PF02770"/>
    </source>
</evidence>